<dbReference type="EMBL" id="OY731408">
    <property type="protein sequence ID" value="CAJ1978997.1"/>
    <property type="molecule type" value="Genomic_DNA"/>
</dbReference>
<accession>A0AA86W5R5</accession>
<evidence type="ECO:0000313" key="2">
    <source>
        <dbReference type="Proteomes" id="UP001189624"/>
    </source>
</evidence>
<keyword evidence="2" id="KW-1185">Reference proteome</keyword>
<sequence>MMEECATSACQGGFQIPRKRHKDDVVLGKWCRYYAINSWQKLFTLQAPLGTHYTVTPFSLINFINPCHHGVCCWMDKEGDGGDPAVIGSTSLKSSAMHLCKLLLRQFMAASQAQPVHNTRFVTILGHPLSRLPS</sequence>
<proteinExistence type="predicted"/>
<reference evidence="1" key="1">
    <citation type="submission" date="2023-10" db="EMBL/GenBank/DDBJ databases">
        <authorList>
            <person name="Domelevo Entfellner J.-B."/>
        </authorList>
    </citation>
    <scope>NUCLEOTIDE SEQUENCE</scope>
</reference>
<dbReference type="Gramene" id="rna-AYBTSS11_LOCUS31205">
    <property type="protein sequence ID" value="CAJ1978997.1"/>
    <property type="gene ID" value="gene-AYBTSS11_LOCUS31205"/>
</dbReference>
<protein>
    <submittedName>
        <fullName evidence="1">Uncharacterized protein</fullName>
    </submittedName>
</protein>
<name>A0AA86W5R5_9FABA</name>
<dbReference type="Proteomes" id="UP001189624">
    <property type="component" value="Chromosome 11"/>
</dbReference>
<dbReference type="AlphaFoldDB" id="A0AA86W5R5"/>
<evidence type="ECO:0000313" key="1">
    <source>
        <dbReference type="EMBL" id="CAJ1978997.1"/>
    </source>
</evidence>
<gene>
    <name evidence="1" type="ORF">AYBTSS11_LOCUS31205</name>
</gene>
<organism evidence="1 2">
    <name type="scientific">Sphenostylis stenocarpa</name>
    <dbReference type="NCBI Taxonomy" id="92480"/>
    <lineage>
        <taxon>Eukaryota</taxon>
        <taxon>Viridiplantae</taxon>
        <taxon>Streptophyta</taxon>
        <taxon>Embryophyta</taxon>
        <taxon>Tracheophyta</taxon>
        <taxon>Spermatophyta</taxon>
        <taxon>Magnoliopsida</taxon>
        <taxon>eudicotyledons</taxon>
        <taxon>Gunneridae</taxon>
        <taxon>Pentapetalae</taxon>
        <taxon>rosids</taxon>
        <taxon>fabids</taxon>
        <taxon>Fabales</taxon>
        <taxon>Fabaceae</taxon>
        <taxon>Papilionoideae</taxon>
        <taxon>50 kb inversion clade</taxon>
        <taxon>NPAAA clade</taxon>
        <taxon>indigoferoid/millettioid clade</taxon>
        <taxon>Phaseoleae</taxon>
        <taxon>Sphenostylis</taxon>
    </lineage>
</organism>